<reference evidence="16" key="2">
    <citation type="submission" date="2020-09" db="EMBL/GenBank/DDBJ databases">
        <authorList>
            <person name="Sun Q."/>
            <person name="Kim S."/>
        </authorList>
    </citation>
    <scope>NUCLEOTIDE SEQUENCE</scope>
    <source>
        <strain evidence="16">KCTC 12988</strain>
    </source>
</reference>
<name>A0A918WHR7_9BACT</name>
<dbReference type="GO" id="GO:0004619">
    <property type="term" value="F:phosphoglycerate mutase activity"/>
    <property type="evidence" value="ECO:0007669"/>
    <property type="project" value="UniProtKB-UniRule"/>
</dbReference>
<feature type="binding site" evidence="9 13">
    <location>
        <position position="443"/>
    </location>
    <ligand>
        <name>Mn(2+)</name>
        <dbReference type="ChEBI" id="CHEBI:29035"/>
        <label>2</label>
    </ligand>
</feature>
<dbReference type="SUPFAM" id="SSF64158">
    <property type="entry name" value="2,3-Bisphosphoglycerate-independent phosphoglycerate mutase, substrate-binding domain"/>
    <property type="match status" value="1"/>
</dbReference>
<feature type="binding site" evidence="9 13">
    <location>
        <position position="402"/>
    </location>
    <ligand>
        <name>Mn(2+)</name>
        <dbReference type="ChEBI" id="CHEBI:29035"/>
        <label>1</label>
    </ligand>
</feature>
<dbReference type="Gene3D" id="3.40.720.10">
    <property type="entry name" value="Alkaline Phosphatase, subunit A"/>
    <property type="match status" value="1"/>
</dbReference>
<dbReference type="Gene3D" id="3.40.1450.10">
    <property type="entry name" value="BPG-independent phosphoglycerate mutase, domain B"/>
    <property type="match status" value="1"/>
</dbReference>
<comment type="caution">
    <text evidence="16">The sequence shown here is derived from an EMBL/GenBank/DDBJ whole genome shotgun (WGS) entry which is preliminary data.</text>
</comment>
<proteinExistence type="inferred from homology"/>
<evidence type="ECO:0000256" key="5">
    <source>
        <dbReference type="ARBA" id="ARBA00022723"/>
    </source>
</evidence>
<keyword evidence="5 9" id="KW-0479">Metal-binding</keyword>
<dbReference type="Pfam" id="PF01676">
    <property type="entry name" value="Metalloenzyme"/>
    <property type="match status" value="1"/>
</dbReference>
<feature type="domain" description="BPG-independent PGAM N-terminal" evidence="15">
    <location>
        <begin position="89"/>
        <end position="300"/>
    </location>
</feature>
<comment type="pathway">
    <text evidence="3 9">Carbohydrate degradation; glycolysis; pyruvate from D-glyceraldehyde 3-phosphate: step 3/5.</text>
</comment>
<dbReference type="InterPro" id="IPR011258">
    <property type="entry name" value="BPG-indep_PGM_N"/>
</dbReference>
<evidence type="ECO:0000256" key="3">
    <source>
        <dbReference type="ARBA" id="ARBA00004798"/>
    </source>
</evidence>
<dbReference type="RefSeq" id="WP_189568183.1">
    <property type="nucleotide sequence ID" value="NZ_BMXI01000004.1"/>
</dbReference>
<comment type="similarity">
    <text evidence="4 9">Belongs to the BPG-independent phosphoglycerate mutase family.</text>
</comment>
<dbReference type="Pfam" id="PF06415">
    <property type="entry name" value="iPGM_N"/>
    <property type="match status" value="1"/>
</dbReference>
<dbReference type="HAMAP" id="MF_01038">
    <property type="entry name" value="GpmI"/>
    <property type="match status" value="1"/>
</dbReference>
<evidence type="ECO:0000256" key="6">
    <source>
        <dbReference type="ARBA" id="ARBA00023152"/>
    </source>
</evidence>
<dbReference type="AlphaFoldDB" id="A0A918WHR7"/>
<evidence type="ECO:0000259" key="15">
    <source>
        <dbReference type="Pfam" id="PF06415"/>
    </source>
</evidence>
<keyword evidence="7 9" id="KW-0464">Manganese</keyword>
<evidence type="ECO:0000259" key="14">
    <source>
        <dbReference type="Pfam" id="PF01676"/>
    </source>
</evidence>
<feature type="binding site" evidence="9 12">
    <location>
        <begin position="263"/>
        <end position="266"/>
    </location>
    <ligand>
        <name>substrate</name>
    </ligand>
</feature>
<accession>A0A918WHR7</accession>
<dbReference type="EC" id="5.4.2.12" evidence="9 10"/>
<dbReference type="InterPro" id="IPR006124">
    <property type="entry name" value="Metalloenzyme"/>
</dbReference>
<evidence type="ECO:0000256" key="9">
    <source>
        <dbReference type="HAMAP-Rule" id="MF_01038"/>
    </source>
</evidence>
<feature type="binding site" evidence="9 12">
    <location>
        <position position="189"/>
    </location>
    <ligand>
        <name>substrate</name>
    </ligand>
</feature>
<dbReference type="CDD" id="cd16010">
    <property type="entry name" value="iPGM"/>
    <property type="match status" value="1"/>
</dbReference>
<evidence type="ECO:0000256" key="8">
    <source>
        <dbReference type="ARBA" id="ARBA00023235"/>
    </source>
</evidence>
<comment type="function">
    <text evidence="2 9">Catalyzes the interconversion of 2-phosphoglycerate and 3-phosphoglycerate.</text>
</comment>
<dbReference type="InterPro" id="IPR017850">
    <property type="entry name" value="Alkaline_phosphatase_core_sf"/>
</dbReference>
<dbReference type="GO" id="GO:0005829">
    <property type="term" value="C:cytosol"/>
    <property type="evidence" value="ECO:0007669"/>
    <property type="project" value="TreeGrafter"/>
</dbReference>
<keyword evidence="8 9" id="KW-0413">Isomerase</keyword>
<feature type="domain" description="Metalloenzyme" evidence="14">
    <location>
        <begin position="4"/>
        <end position="499"/>
    </location>
</feature>
<feature type="binding site" evidence="9 13">
    <location>
        <position position="406"/>
    </location>
    <ligand>
        <name>Mn(2+)</name>
        <dbReference type="ChEBI" id="CHEBI:29035"/>
        <label>1</label>
    </ligand>
</feature>
<dbReference type="InterPro" id="IPR036646">
    <property type="entry name" value="PGAM_B_sf"/>
</dbReference>
<dbReference type="NCBIfam" id="TIGR01307">
    <property type="entry name" value="pgm_bpd_ind"/>
    <property type="match status" value="1"/>
</dbReference>
<comment type="subunit">
    <text evidence="9">Monomer.</text>
</comment>
<evidence type="ECO:0000256" key="1">
    <source>
        <dbReference type="ARBA" id="ARBA00000370"/>
    </source>
</evidence>
<dbReference type="GO" id="GO:0030145">
    <property type="term" value="F:manganese ion binding"/>
    <property type="evidence" value="ECO:0007669"/>
    <property type="project" value="UniProtKB-UniRule"/>
</dbReference>
<dbReference type="Proteomes" id="UP000644507">
    <property type="component" value="Unassembled WGS sequence"/>
</dbReference>
<sequence length="512" mass="55829">MSKKPVVLIIRDGWGLNPGGAATAEKDGNAVELANTPFHDQVLLPKYPRGCVSASGLDVGLPEGQMGNSEVGHLNLGAGRIVYQDLTRINKCIADGELGQNEVLKEAFAQAKGKRLHFIGLLSDGGVHSHQDHLVALASEAKAAGVDDIFVHAITDGRDTSPTGGQGYLGEVEVKLAESGARIATVIGRYYAMDRDKRWERTQLAWNAIVDGKGEKKDVLASEAVAEQYELEKTDEFLMPMIFDAANERRVNDGDVVIFFNFRADRARQLCEVFLKDGFDGFDTGGVPKVHFVTLTEYDETYGVPIAFPSQSMDNVLGEVVAAAGKNQMRIAETEKYPHVTYFFNGGVEKEFKGEERFIIPSPKEVATYDEKPEMSAEEVVSTVVEKLKNYDLVILNFANPDMVGHTGIVEAAMKAVETIDDAVKQVVEETLRLGGKLLITADHGNCEFMRNADGSPNTAHTTNLVHAIYVADNAQNYYVADGILADMAPTLLDMMGLPKPKEMTGESLLKK</sequence>
<dbReference type="PIRSF" id="PIRSF001492">
    <property type="entry name" value="IPGAM"/>
    <property type="match status" value="1"/>
</dbReference>
<feature type="binding site" evidence="9 13">
    <location>
        <position position="12"/>
    </location>
    <ligand>
        <name>Mn(2+)</name>
        <dbReference type="ChEBI" id="CHEBI:29035"/>
        <label>2</label>
    </ligand>
</feature>
<feature type="active site" description="Phosphoserine intermediate" evidence="9 11">
    <location>
        <position position="69"/>
    </location>
</feature>
<keyword evidence="6 9" id="KW-0324">Glycolysis</keyword>
<evidence type="ECO:0000256" key="13">
    <source>
        <dbReference type="PIRSR" id="PIRSR001492-3"/>
    </source>
</evidence>
<dbReference type="GO" id="GO:0006007">
    <property type="term" value="P:glucose catabolic process"/>
    <property type="evidence" value="ECO:0007669"/>
    <property type="project" value="InterPro"/>
</dbReference>
<evidence type="ECO:0000256" key="12">
    <source>
        <dbReference type="PIRSR" id="PIRSR001492-2"/>
    </source>
</evidence>
<feature type="binding site" evidence="9 13">
    <location>
        <position position="444"/>
    </location>
    <ligand>
        <name>Mn(2+)</name>
        <dbReference type="ChEBI" id="CHEBI:29035"/>
        <label>2</label>
    </ligand>
</feature>
<comment type="catalytic activity">
    <reaction evidence="1 9">
        <text>(2R)-2-phosphoglycerate = (2R)-3-phosphoglycerate</text>
        <dbReference type="Rhea" id="RHEA:15901"/>
        <dbReference type="ChEBI" id="CHEBI:58272"/>
        <dbReference type="ChEBI" id="CHEBI:58289"/>
        <dbReference type="EC" id="5.4.2.12"/>
    </reaction>
</comment>
<feature type="binding site" evidence="9 13">
    <location>
        <position position="461"/>
    </location>
    <ligand>
        <name>Mn(2+)</name>
        <dbReference type="ChEBI" id="CHEBI:29035"/>
        <label>1</label>
    </ligand>
</feature>
<feature type="binding site" evidence="9 12">
    <location>
        <position position="128"/>
    </location>
    <ligand>
        <name>substrate</name>
    </ligand>
</feature>
<feature type="binding site" evidence="9 12">
    <location>
        <position position="336"/>
    </location>
    <ligand>
        <name>substrate</name>
    </ligand>
</feature>
<evidence type="ECO:0000256" key="4">
    <source>
        <dbReference type="ARBA" id="ARBA00008819"/>
    </source>
</evidence>
<evidence type="ECO:0000256" key="10">
    <source>
        <dbReference type="NCBIfam" id="TIGR01307"/>
    </source>
</evidence>
<dbReference type="PANTHER" id="PTHR31637:SF0">
    <property type="entry name" value="2,3-BISPHOSPHOGLYCERATE-INDEPENDENT PHOSPHOGLYCERATE MUTASE"/>
    <property type="match status" value="1"/>
</dbReference>
<feature type="binding site" evidence="9 12">
    <location>
        <position position="195"/>
    </location>
    <ligand>
        <name>substrate</name>
    </ligand>
</feature>
<protein>
    <recommendedName>
        <fullName evidence="9 10">2,3-bisphosphoglycerate-independent phosphoglycerate mutase</fullName>
        <shortName evidence="9">BPG-independent PGAM</shortName>
        <shortName evidence="9">Phosphoglyceromutase</shortName>
        <shortName evidence="9">iPGM</shortName>
        <ecNumber evidence="9 10">5.4.2.12</ecNumber>
    </recommendedName>
</protein>
<reference evidence="16" key="1">
    <citation type="journal article" date="2014" name="Int. J. Syst. Evol. Microbiol.">
        <title>Complete genome sequence of Corynebacterium casei LMG S-19264T (=DSM 44701T), isolated from a smear-ripened cheese.</title>
        <authorList>
            <consortium name="US DOE Joint Genome Institute (JGI-PGF)"/>
            <person name="Walter F."/>
            <person name="Albersmeier A."/>
            <person name="Kalinowski J."/>
            <person name="Ruckert C."/>
        </authorList>
    </citation>
    <scope>NUCLEOTIDE SEQUENCE</scope>
    <source>
        <strain evidence="16">KCTC 12988</strain>
    </source>
</reference>
<evidence type="ECO:0000313" key="17">
    <source>
        <dbReference type="Proteomes" id="UP000644507"/>
    </source>
</evidence>
<comment type="cofactor">
    <cofactor evidence="9">
        <name>Mn(2+)</name>
        <dbReference type="ChEBI" id="CHEBI:29035"/>
    </cofactor>
    <text evidence="9">Binds 2 manganese ions per subunit.</text>
</comment>
<evidence type="ECO:0000313" key="16">
    <source>
        <dbReference type="EMBL" id="GHC47397.1"/>
    </source>
</evidence>
<evidence type="ECO:0000256" key="11">
    <source>
        <dbReference type="PIRSR" id="PIRSR001492-1"/>
    </source>
</evidence>
<dbReference type="InterPro" id="IPR005995">
    <property type="entry name" value="Pgm_bpd_ind"/>
</dbReference>
<dbReference type="PANTHER" id="PTHR31637">
    <property type="entry name" value="2,3-BISPHOSPHOGLYCERATE-INDEPENDENT PHOSPHOGLYCERATE MUTASE"/>
    <property type="match status" value="1"/>
</dbReference>
<feature type="binding site" evidence="9 12">
    <location>
        <begin position="158"/>
        <end position="159"/>
    </location>
    <ligand>
        <name>substrate</name>
    </ligand>
</feature>
<dbReference type="EMBL" id="BMXI01000004">
    <property type="protein sequence ID" value="GHC47397.1"/>
    <property type="molecule type" value="Genomic_DNA"/>
</dbReference>
<gene>
    <name evidence="9 16" type="primary">gpmI</name>
    <name evidence="16" type="ORF">GCM10007100_11380</name>
</gene>
<feature type="binding site" evidence="9 13">
    <location>
        <position position="69"/>
    </location>
    <ligand>
        <name>Mn(2+)</name>
        <dbReference type="ChEBI" id="CHEBI:29035"/>
        <label>2</label>
    </ligand>
</feature>
<evidence type="ECO:0000256" key="7">
    <source>
        <dbReference type="ARBA" id="ARBA00023211"/>
    </source>
</evidence>
<organism evidence="16 17">
    <name type="scientific">Roseibacillus persicicus</name>
    <dbReference type="NCBI Taxonomy" id="454148"/>
    <lineage>
        <taxon>Bacteria</taxon>
        <taxon>Pseudomonadati</taxon>
        <taxon>Verrucomicrobiota</taxon>
        <taxon>Verrucomicrobiia</taxon>
        <taxon>Verrucomicrobiales</taxon>
        <taxon>Verrucomicrobiaceae</taxon>
        <taxon>Roseibacillus</taxon>
    </lineage>
</organism>
<dbReference type="SUPFAM" id="SSF53649">
    <property type="entry name" value="Alkaline phosphatase-like"/>
    <property type="match status" value="1"/>
</dbReference>
<evidence type="ECO:0000256" key="2">
    <source>
        <dbReference type="ARBA" id="ARBA00002315"/>
    </source>
</evidence>
<keyword evidence="17" id="KW-1185">Reference proteome</keyword>
<dbReference type="GO" id="GO:0006096">
    <property type="term" value="P:glycolytic process"/>
    <property type="evidence" value="ECO:0007669"/>
    <property type="project" value="UniProtKB-UniRule"/>
</dbReference>
<dbReference type="FunFam" id="3.40.1450.10:FF:000002">
    <property type="entry name" value="2,3-bisphosphoglycerate-independent phosphoglycerate mutase"/>
    <property type="match status" value="1"/>
</dbReference>